<dbReference type="AlphaFoldDB" id="A0A8J5FM11"/>
<dbReference type="InterPro" id="IPR040377">
    <property type="entry name" value="Ssl2009-like"/>
</dbReference>
<reference evidence="2 3" key="1">
    <citation type="submission" date="2020-08" db="EMBL/GenBank/DDBJ databases">
        <title>Plant Genome Project.</title>
        <authorList>
            <person name="Zhang R.-G."/>
        </authorList>
    </citation>
    <scope>NUCLEOTIDE SEQUENCE [LARGE SCALE GENOMIC DNA]</scope>
    <source>
        <tissue evidence="2">Rhizome</tissue>
    </source>
</reference>
<gene>
    <name evidence="2" type="ORF">ZIOFF_055584</name>
</gene>
<dbReference type="Proteomes" id="UP000734854">
    <property type="component" value="Unassembled WGS sequence"/>
</dbReference>
<dbReference type="GO" id="GO:0009706">
    <property type="term" value="C:chloroplast inner membrane"/>
    <property type="evidence" value="ECO:0007669"/>
    <property type="project" value="TreeGrafter"/>
</dbReference>
<comment type="caution">
    <text evidence="2">The sequence shown here is derived from an EMBL/GenBank/DDBJ whole genome shotgun (WGS) entry which is preliminary data.</text>
</comment>
<organism evidence="2 3">
    <name type="scientific">Zingiber officinale</name>
    <name type="common">Ginger</name>
    <name type="synonym">Amomum zingiber</name>
    <dbReference type="NCBI Taxonomy" id="94328"/>
    <lineage>
        <taxon>Eukaryota</taxon>
        <taxon>Viridiplantae</taxon>
        <taxon>Streptophyta</taxon>
        <taxon>Embryophyta</taxon>
        <taxon>Tracheophyta</taxon>
        <taxon>Spermatophyta</taxon>
        <taxon>Magnoliopsida</taxon>
        <taxon>Liliopsida</taxon>
        <taxon>Zingiberales</taxon>
        <taxon>Zingiberaceae</taxon>
        <taxon>Zingiber</taxon>
    </lineage>
</organism>
<keyword evidence="3" id="KW-1185">Reference proteome</keyword>
<sequence>MCWKPLNRFSQTASLSRFKLIRDLISKTTADAVWFGSDLTGFNQGGFRDIDDERQLRASSSSESLAMAAISSFLVCVRDPSFQAHPGILPTTGVGNTLKTLEKSFVTCHPLGLSSAPLRQMRARVITPKRQLILRSAYREGGRPNTASTFIGGFLLGGMMVGTLACVYAPKISKALAGTDKKELMRKLPKFIYDEEKALEFQLGMEVGRSICEPLQLGEYSTVQAVSEGGWVDLQVQKTRKVLTQKIEELNSAIDQVSSEIHGNDKPNGVTVSPNEIEAAI</sequence>
<evidence type="ECO:0000313" key="2">
    <source>
        <dbReference type="EMBL" id="KAG6487003.1"/>
    </source>
</evidence>
<protein>
    <submittedName>
        <fullName evidence="2">Uncharacterized protein</fullName>
    </submittedName>
</protein>
<name>A0A8J5FM11_ZINOF</name>
<proteinExistence type="predicted"/>
<dbReference type="EMBL" id="JACMSC010000015">
    <property type="protein sequence ID" value="KAG6487003.1"/>
    <property type="molecule type" value="Genomic_DNA"/>
</dbReference>
<feature type="region of interest" description="Disordered" evidence="1">
    <location>
        <begin position="259"/>
        <end position="281"/>
    </location>
</feature>
<dbReference type="PANTHER" id="PTHR34048:SF5">
    <property type="entry name" value="INNER MEMBRANE LOCALIZED PROTEIN"/>
    <property type="match status" value="1"/>
</dbReference>
<evidence type="ECO:0000313" key="3">
    <source>
        <dbReference type="Proteomes" id="UP000734854"/>
    </source>
</evidence>
<accession>A0A8J5FM11</accession>
<evidence type="ECO:0000256" key="1">
    <source>
        <dbReference type="SAM" id="MobiDB-lite"/>
    </source>
</evidence>
<dbReference type="PANTHER" id="PTHR34048">
    <property type="entry name" value="LOW-DENSITY RECEPTOR-LIKE PROTEIN"/>
    <property type="match status" value="1"/>
</dbReference>
<dbReference type="GO" id="GO:0009535">
    <property type="term" value="C:chloroplast thylakoid membrane"/>
    <property type="evidence" value="ECO:0007669"/>
    <property type="project" value="TreeGrafter"/>
</dbReference>